<evidence type="ECO:0000256" key="2">
    <source>
        <dbReference type="ARBA" id="ARBA00006214"/>
    </source>
</evidence>
<evidence type="ECO:0000313" key="12">
    <source>
        <dbReference type="EMBL" id="MFE4106416.1"/>
    </source>
</evidence>
<evidence type="ECO:0000256" key="9">
    <source>
        <dbReference type="ARBA" id="ARBA00023284"/>
    </source>
</evidence>
<evidence type="ECO:0000256" key="10">
    <source>
        <dbReference type="SAM" id="Phobius"/>
    </source>
</evidence>
<keyword evidence="3 10" id="KW-0812">Transmembrane</keyword>
<proteinExistence type="inferred from homology"/>
<evidence type="ECO:0000256" key="6">
    <source>
        <dbReference type="ARBA" id="ARBA00023002"/>
    </source>
</evidence>
<dbReference type="Gene3D" id="3.40.30.10">
    <property type="entry name" value="Glutaredoxin"/>
    <property type="match status" value="1"/>
</dbReference>
<keyword evidence="7 10" id="KW-0472">Membrane</keyword>
<dbReference type="InterPro" id="IPR036249">
    <property type="entry name" value="Thioredoxin-like_sf"/>
</dbReference>
<dbReference type="Proteomes" id="UP001600165">
    <property type="component" value="Unassembled WGS sequence"/>
</dbReference>
<comment type="caution">
    <text evidence="12">The sequence shown here is derived from an EMBL/GenBank/DDBJ whole genome shotgun (WGS) entry which is preliminary data.</text>
</comment>
<evidence type="ECO:0000313" key="13">
    <source>
        <dbReference type="Proteomes" id="UP001600165"/>
    </source>
</evidence>
<dbReference type="PANTHER" id="PTHR34573">
    <property type="entry name" value="VKC DOMAIN-CONTAINING PROTEIN"/>
    <property type="match status" value="1"/>
</dbReference>
<protein>
    <submittedName>
        <fullName evidence="12">Vitamin K epoxide reductase family protein</fullName>
    </submittedName>
</protein>
<evidence type="ECO:0000256" key="1">
    <source>
        <dbReference type="ARBA" id="ARBA00004141"/>
    </source>
</evidence>
<dbReference type="PROSITE" id="PS51354">
    <property type="entry name" value="GLUTAREDOXIN_2"/>
    <property type="match status" value="1"/>
</dbReference>
<accession>A0ABW6IE18</accession>
<evidence type="ECO:0000256" key="8">
    <source>
        <dbReference type="ARBA" id="ARBA00023157"/>
    </source>
</evidence>
<gene>
    <name evidence="12" type="ORF">ACFVKH_09025</name>
</gene>
<dbReference type="InterPro" id="IPR038354">
    <property type="entry name" value="VKOR_sf"/>
</dbReference>
<organism evidence="12 13">
    <name type="scientific">Almyronema epifaneia S1</name>
    <dbReference type="NCBI Taxonomy" id="2991925"/>
    <lineage>
        <taxon>Bacteria</taxon>
        <taxon>Bacillati</taxon>
        <taxon>Cyanobacteriota</taxon>
        <taxon>Cyanophyceae</taxon>
        <taxon>Nodosilineales</taxon>
        <taxon>Nodosilineaceae</taxon>
        <taxon>Almyronema</taxon>
        <taxon>Almyronema epifaneia</taxon>
    </lineage>
</organism>
<keyword evidence="8" id="KW-1015">Disulfide bond</keyword>
<evidence type="ECO:0000256" key="4">
    <source>
        <dbReference type="ARBA" id="ARBA00022719"/>
    </source>
</evidence>
<feature type="transmembrane region" description="Helical" evidence="10">
    <location>
        <begin position="132"/>
        <end position="152"/>
    </location>
</feature>
<feature type="transmembrane region" description="Helical" evidence="10">
    <location>
        <begin position="164"/>
        <end position="184"/>
    </location>
</feature>
<dbReference type="InterPro" id="IPR012932">
    <property type="entry name" value="VKOR"/>
</dbReference>
<reference evidence="12 13" key="1">
    <citation type="submission" date="2024-10" db="EMBL/GenBank/DDBJ databases">
        <authorList>
            <person name="Ratan Roy A."/>
            <person name="Morales Sandoval P.H."/>
            <person name="De Los Santos Villalobos S."/>
            <person name="Chakraborty S."/>
            <person name="Mukherjee J."/>
        </authorList>
    </citation>
    <scope>NUCLEOTIDE SEQUENCE [LARGE SCALE GENOMIC DNA]</scope>
    <source>
        <strain evidence="12 13">S1</strain>
    </source>
</reference>
<evidence type="ECO:0000256" key="5">
    <source>
        <dbReference type="ARBA" id="ARBA00022989"/>
    </source>
</evidence>
<dbReference type="RefSeq" id="WP_377964147.1">
    <property type="nucleotide sequence ID" value="NZ_JBHZOL010000065.1"/>
</dbReference>
<dbReference type="SUPFAM" id="SSF52833">
    <property type="entry name" value="Thioredoxin-like"/>
    <property type="match status" value="1"/>
</dbReference>
<evidence type="ECO:0000256" key="3">
    <source>
        <dbReference type="ARBA" id="ARBA00022692"/>
    </source>
</evidence>
<keyword evidence="13" id="KW-1185">Reference proteome</keyword>
<comment type="subcellular location">
    <subcellularLocation>
        <location evidence="1">Membrane</location>
        <topology evidence="1">Multi-pass membrane protein</topology>
    </subcellularLocation>
</comment>
<name>A0ABW6IE18_9CYAN</name>
<evidence type="ECO:0000256" key="7">
    <source>
        <dbReference type="ARBA" id="ARBA00023136"/>
    </source>
</evidence>
<evidence type="ECO:0000259" key="11">
    <source>
        <dbReference type="SMART" id="SM00756"/>
    </source>
</evidence>
<sequence>MRRRRQEDRWIHRWARPLIATIAAIGATGTAYLTVVKFMGGEAACPTEGCDRVLSSPYAEIFGLPLTLFGFLAYLSMAVLAIAPLLINPETHKELRQKVHDWTRLLLLVGSVSMVVFSGYLMYLLAFEIKALCLYCLTSATFTVLMLGLTLLGHRWEDTGQIMFTGLIVAVVALVGTLGVYAPVNGGGNSQTAAAGEVGPAITTTSGVAEIALADHLAAVGAKMYGAWWCPHCHDQKQLFGQEAAQAIPYIECDPQGANAQTALCQASDQIQGFPTWEVNGEFYSGTQRLETLADVSGYEGPRDFKN</sequence>
<dbReference type="Pfam" id="PF07884">
    <property type="entry name" value="VKOR"/>
    <property type="match status" value="1"/>
</dbReference>
<dbReference type="Gene3D" id="1.20.1440.130">
    <property type="entry name" value="VKOR domain"/>
    <property type="match status" value="1"/>
</dbReference>
<keyword evidence="6" id="KW-0560">Oxidoreductase</keyword>
<keyword evidence="4" id="KW-0874">Quinone</keyword>
<feature type="transmembrane region" description="Helical" evidence="10">
    <location>
        <begin position="20"/>
        <end position="41"/>
    </location>
</feature>
<dbReference type="InterPro" id="IPR044698">
    <property type="entry name" value="VKOR/LTO1"/>
</dbReference>
<dbReference type="EMBL" id="JBHZOL010000065">
    <property type="protein sequence ID" value="MFE4106416.1"/>
    <property type="molecule type" value="Genomic_DNA"/>
</dbReference>
<comment type="similarity">
    <text evidence="2">Belongs to the VKOR family.</text>
</comment>
<feature type="domain" description="Vitamin K epoxide reductase" evidence="11">
    <location>
        <begin position="12"/>
        <end position="154"/>
    </location>
</feature>
<keyword evidence="9" id="KW-0676">Redox-active center</keyword>
<feature type="transmembrane region" description="Helical" evidence="10">
    <location>
        <begin position="105"/>
        <end position="126"/>
    </location>
</feature>
<dbReference type="SMART" id="SM00756">
    <property type="entry name" value="VKc"/>
    <property type="match status" value="1"/>
</dbReference>
<dbReference type="CDD" id="cd12916">
    <property type="entry name" value="VKOR_1"/>
    <property type="match status" value="1"/>
</dbReference>
<dbReference type="PANTHER" id="PTHR34573:SF1">
    <property type="entry name" value="VITAMIN K EPOXIDE REDUCTASE DOMAIN-CONTAINING PROTEIN"/>
    <property type="match status" value="1"/>
</dbReference>
<keyword evidence="5 10" id="KW-1133">Transmembrane helix</keyword>
<feature type="transmembrane region" description="Helical" evidence="10">
    <location>
        <begin position="61"/>
        <end position="85"/>
    </location>
</feature>